<reference evidence="2 3" key="1">
    <citation type="submission" date="2014-06" db="EMBL/GenBank/DDBJ databases">
        <title>Evolutionary Origins and Diversification of the Mycorrhizal Mutualists.</title>
        <authorList>
            <consortium name="DOE Joint Genome Institute"/>
            <consortium name="Mycorrhizal Genomics Consortium"/>
            <person name="Kohler A."/>
            <person name="Kuo A."/>
            <person name="Nagy L.G."/>
            <person name="Floudas D."/>
            <person name="Copeland A."/>
            <person name="Barry K.W."/>
            <person name="Cichocki N."/>
            <person name="Veneault-Fourrey C."/>
            <person name="LaButti K."/>
            <person name="Lindquist E.A."/>
            <person name="Lipzen A."/>
            <person name="Lundell T."/>
            <person name="Morin E."/>
            <person name="Murat C."/>
            <person name="Riley R."/>
            <person name="Ohm R."/>
            <person name="Sun H."/>
            <person name="Tunlid A."/>
            <person name="Henrissat B."/>
            <person name="Grigoriev I.V."/>
            <person name="Hibbett D.S."/>
            <person name="Martin F."/>
        </authorList>
    </citation>
    <scope>NUCLEOTIDE SEQUENCE [LARGE SCALE GENOMIC DNA]</scope>
    <source>
        <strain evidence="2 3">FD-325 SS-3</strain>
    </source>
</reference>
<dbReference type="PANTHER" id="PTHR35871:SF1">
    <property type="entry name" value="CXC1-LIKE CYSTEINE CLUSTER ASSOCIATED WITH KDZ TRANSPOSASES DOMAIN-CONTAINING PROTEIN"/>
    <property type="match status" value="1"/>
</dbReference>
<feature type="compositionally biased region" description="Low complexity" evidence="1">
    <location>
        <begin position="39"/>
        <end position="48"/>
    </location>
</feature>
<name>A0A0C9SXF6_PLICR</name>
<dbReference type="GO" id="GO:0003676">
    <property type="term" value="F:nucleic acid binding"/>
    <property type="evidence" value="ECO:0007669"/>
    <property type="project" value="InterPro"/>
</dbReference>
<feature type="compositionally biased region" description="Polar residues" evidence="1">
    <location>
        <begin position="223"/>
        <end position="233"/>
    </location>
</feature>
<proteinExistence type="predicted"/>
<feature type="compositionally biased region" description="Polar residues" evidence="1">
    <location>
        <begin position="16"/>
        <end position="28"/>
    </location>
</feature>
<feature type="compositionally biased region" description="Acidic residues" evidence="1">
    <location>
        <begin position="73"/>
        <end position="94"/>
    </location>
</feature>
<feature type="compositionally biased region" description="Low complexity" evidence="1">
    <location>
        <begin position="187"/>
        <end position="206"/>
    </location>
</feature>
<feature type="compositionally biased region" description="Basic and acidic residues" evidence="1">
    <location>
        <begin position="255"/>
        <end position="267"/>
    </location>
</feature>
<feature type="region of interest" description="Disordered" evidence="1">
    <location>
        <begin position="1"/>
        <end position="58"/>
    </location>
</feature>
<dbReference type="Gene3D" id="3.30.420.10">
    <property type="entry name" value="Ribonuclease H-like superfamily/Ribonuclease H"/>
    <property type="match status" value="1"/>
</dbReference>
<dbReference type="Proteomes" id="UP000053263">
    <property type="component" value="Unassembled WGS sequence"/>
</dbReference>
<dbReference type="OrthoDB" id="6511194at2759"/>
<dbReference type="EMBL" id="KN832571">
    <property type="protein sequence ID" value="KII84350.1"/>
    <property type="molecule type" value="Genomic_DNA"/>
</dbReference>
<dbReference type="AlphaFoldDB" id="A0A0C9SXF6"/>
<feature type="compositionally biased region" description="Basic residues" evidence="1">
    <location>
        <begin position="1"/>
        <end position="15"/>
    </location>
</feature>
<feature type="region of interest" description="Disordered" evidence="1">
    <location>
        <begin position="127"/>
        <end position="279"/>
    </location>
</feature>
<sequence>MPGRGRPSKRARNKSGLKNQSRAARSNPSDSVADDARRSSSQSSGSTDQDQEESEWAELTRIFDGLKLQYSEEGSEFEGDDDLEDVDEQSEWEGLEDEEFTEVLAAMAIDEDPNDHDWIPEKIRKKAERRRAMNRKARPTQYVKGPDVMNKSKRTQERYRKSMRNQSALDAFGFSKKPTAHTPEQPAPSTSNNAAAAVTAAAGASTRLVQTTLPIPAPKNTRTRSASILSDPSSVDEIEEINPPQESTLPGTIAEDAHESEAPRDSPETAGDEVLDPGPEDWEEELETAVRGSGQDEIRDWDVLRKQIKDELKKKSRTLPLSRVNQLFILQNFATLRLKGFSRMDASREIARQWHEGEGVWFARRVRALARHYQIFEQLPIEKRGGAKNARSWLHDESVQARARAWLTAQPIGKVTPRLLRDALNSVIFPELNISPKAPLSERTARRWLIKLGWRRTVVRKGVYMDGHERDDVVQYRRDVFLPAMKEFEARMVRYEGPELTEVQPILAPGVRPVIAQYHDECCFHANDESKSLWLQPGKQPLRKKGRGRLIHVSDFINEADGRLVLRDASGSIVRDARRIIYPGSNGDAWWDNEQLLKQVTDAIAIFEAAHPDCQCLFIFDQSSAHASLPPDALRAFDMNKSNGGKQRKQRDTVIPESNPTVELRGRPQKMTTPSGEAKGLQMVLEERGFNVSNLRAKCSPVCPFESQNCCMARLLSQQDDFKNQISMLESLIKKAGHECLFLPKFHCELNPIEMYWGWCKYRYREVPKANFKEAKEVARQFLDACPIEVIRRFINRSWRFISAYRLGLTGKAAEWAVRKQRQHRQVSQRAMHAIESILS</sequence>
<dbReference type="PANTHER" id="PTHR35871">
    <property type="entry name" value="EXPRESSED PROTEIN"/>
    <property type="match status" value="1"/>
</dbReference>
<evidence type="ECO:0008006" key="4">
    <source>
        <dbReference type="Google" id="ProtNLM"/>
    </source>
</evidence>
<accession>A0A0C9SXF6</accession>
<evidence type="ECO:0000313" key="3">
    <source>
        <dbReference type="Proteomes" id="UP000053263"/>
    </source>
</evidence>
<feature type="region of interest" description="Disordered" evidence="1">
    <location>
        <begin position="637"/>
        <end position="677"/>
    </location>
</feature>
<protein>
    <recommendedName>
        <fullName evidence="4">Tc1-like transposase DDE domain-containing protein</fullName>
    </recommendedName>
</protein>
<organism evidence="2 3">
    <name type="scientific">Plicaturopsis crispa FD-325 SS-3</name>
    <dbReference type="NCBI Taxonomy" id="944288"/>
    <lineage>
        <taxon>Eukaryota</taxon>
        <taxon>Fungi</taxon>
        <taxon>Dikarya</taxon>
        <taxon>Basidiomycota</taxon>
        <taxon>Agaricomycotina</taxon>
        <taxon>Agaricomycetes</taxon>
        <taxon>Agaricomycetidae</taxon>
        <taxon>Amylocorticiales</taxon>
        <taxon>Amylocorticiaceae</taxon>
        <taxon>Plicatura</taxon>
        <taxon>Plicaturopsis crispa</taxon>
    </lineage>
</organism>
<keyword evidence="3" id="KW-1185">Reference proteome</keyword>
<dbReference type="HOGENOM" id="CLU_005726_6_2_1"/>
<feature type="compositionally biased region" description="Basic residues" evidence="1">
    <location>
        <begin position="127"/>
        <end position="138"/>
    </location>
</feature>
<evidence type="ECO:0000256" key="1">
    <source>
        <dbReference type="SAM" id="MobiDB-lite"/>
    </source>
</evidence>
<gene>
    <name evidence="2" type="ORF">PLICRDRAFT_46228</name>
</gene>
<feature type="compositionally biased region" description="Acidic residues" evidence="1">
    <location>
        <begin position="270"/>
        <end position="279"/>
    </location>
</feature>
<feature type="region of interest" description="Disordered" evidence="1">
    <location>
        <begin position="70"/>
        <end position="94"/>
    </location>
</feature>
<evidence type="ECO:0000313" key="2">
    <source>
        <dbReference type="EMBL" id="KII84350.1"/>
    </source>
</evidence>
<dbReference type="InterPro" id="IPR036397">
    <property type="entry name" value="RNaseH_sf"/>
</dbReference>